<proteinExistence type="predicted"/>
<evidence type="ECO:0000313" key="2">
    <source>
        <dbReference type="Proteomes" id="UP001335183"/>
    </source>
</evidence>
<reference evidence="1 2" key="1">
    <citation type="submission" date="2024-02" db="EMBL/GenBank/DDBJ databases">
        <title>The whole genome sequence of five bacterial samples isolated from Abu Dhabi Sabkha-shore region.</title>
        <authorList>
            <person name="Sudalaimuthuasari N."/>
            <person name="Sarfraz B."/>
            <person name="Tuyisabe J.D."/>
            <person name="Mugisha Ntwali L.D.M."/>
            <person name="Ali A.I.A.A."/>
            <person name="Almansoori S.Z.A."/>
            <person name="Alajami H.S.A."/>
            <person name="Almeqbaali A.A.S."/>
            <person name="Kundu B."/>
            <person name="Saeed E.E."/>
            <person name="Sukumarinath V."/>
            <person name="Mishra A.K."/>
            <person name="Hazzouri K.M."/>
            <person name="Almaskari R."/>
            <person name="Sharma A.K."/>
            <person name="Amiri K.M.A."/>
        </authorList>
    </citation>
    <scope>NUCLEOTIDE SEQUENCE [LARGE SCALE GENOMIC DNA]</scope>
    <source>
        <strain evidence="2">kcgeb_sd</strain>
    </source>
</reference>
<protein>
    <submittedName>
        <fullName evidence="1">Uncharacterized protein</fullName>
    </submittedName>
</protein>
<gene>
    <name evidence="1" type="ORF">V5F89_11925</name>
</gene>
<evidence type="ECO:0000313" key="1">
    <source>
        <dbReference type="EMBL" id="WWA46957.1"/>
    </source>
</evidence>
<dbReference type="RefSeq" id="WP_338445849.1">
    <property type="nucleotide sequence ID" value="NZ_CP144918.1"/>
</dbReference>
<name>A0ABZ2D1R8_9SPHN</name>
<accession>A0ABZ2D1R8</accession>
<dbReference type="Proteomes" id="UP001335183">
    <property type="component" value="Chromosome"/>
</dbReference>
<organism evidence="1 2">
    <name type="scientific">Pelagerythrobacter marensis</name>
    <dbReference type="NCBI Taxonomy" id="543877"/>
    <lineage>
        <taxon>Bacteria</taxon>
        <taxon>Pseudomonadati</taxon>
        <taxon>Pseudomonadota</taxon>
        <taxon>Alphaproteobacteria</taxon>
        <taxon>Sphingomonadales</taxon>
        <taxon>Erythrobacteraceae</taxon>
        <taxon>Pelagerythrobacter</taxon>
    </lineage>
</organism>
<dbReference type="EMBL" id="CP144918">
    <property type="protein sequence ID" value="WWA46957.1"/>
    <property type="molecule type" value="Genomic_DNA"/>
</dbReference>
<sequence length="199" mass="22445">MQEIADIAGVAGKGAIADLQTRLKAVGTEYRRVISITPCDLPGAPSGDTLSQRLAWVDAQLLNPVERLLEALEPENRHMLSLWPEEPNADLIPDYDEIAEQLENLQLLGKNLAIIIAKYRFHDLPPGPLIRYRIVAAIAEVLDDALPDLRPSRGTYDVSTKQFHGVYPALIRRIFLEITGLHEQLDRLIKEQVDERRQR</sequence>
<keyword evidence="2" id="KW-1185">Reference proteome</keyword>